<evidence type="ECO:0000313" key="1">
    <source>
        <dbReference type="EMBL" id="KIT15275.1"/>
    </source>
</evidence>
<evidence type="ECO:0008006" key="3">
    <source>
        <dbReference type="Google" id="ProtNLM"/>
    </source>
</evidence>
<dbReference type="EMBL" id="JYFE01000053">
    <property type="protein sequence ID" value="KIT15275.1"/>
    <property type="molecule type" value="Genomic_DNA"/>
</dbReference>
<reference evidence="1 2" key="1">
    <citation type="submission" date="2015-02" db="EMBL/GenBank/DDBJ databases">
        <title>Genome Sequence of Jannaschia aquimarina DSM28248, a member of the Roseobacter clade.</title>
        <authorList>
            <person name="Voget S."/>
            <person name="Daniel R."/>
        </authorList>
    </citation>
    <scope>NUCLEOTIDE SEQUENCE [LARGE SCALE GENOMIC DNA]</scope>
    <source>
        <strain evidence="1 2">GSW-M26</strain>
    </source>
</reference>
<evidence type="ECO:0000313" key="2">
    <source>
        <dbReference type="Proteomes" id="UP000032232"/>
    </source>
</evidence>
<accession>A0A0D1EHI3</accession>
<dbReference type="AlphaFoldDB" id="A0A0D1EHI3"/>
<dbReference type="Pfam" id="PF12599">
    <property type="entry name" value="DUF3768"/>
    <property type="match status" value="1"/>
</dbReference>
<dbReference type="InterPro" id="IPR022243">
    <property type="entry name" value="DUF3768"/>
</dbReference>
<dbReference type="OrthoDB" id="1495368at2"/>
<sequence length="126" mass="13824">MPETDTTTETSAEATLIAAQNDAFRKSITDGATPKTPSGQVVVTQAVQSMGDAFVLDALRTVAAFDTFTEDNDPWGDHCFGAPEVNGVKLFWKIDLYDLDYEFGSEAPADPDRTRRVLTIMLPQDY</sequence>
<keyword evidence="2" id="KW-1185">Reference proteome</keyword>
<organism evidence="1 2">
    <name type="scientific">Jannaschia aquimarina</name>
    <dbReference type="NCBI Taxonomy" id="935700"/>
    <lineage>
        <taxon>Bacteria</taxon>
        <taxon>Pseudomonadati</taxon>
        <taxon>Pseudomonadota</taxon>
        <taxon>Alphaproteobacteria</taxon>
        <taxon>Rhodobacterales</taxon>
        <taxon>Roseobacteraceae</taxon>
        <taxon>Jannaschia</taxon>
    </lineage>
</organism>
<gene>
    <name evidence="1" type="ORF">jaqu_30040</name>
</gene>
<dbReference type="STRING" id="935700.jaqu_30040"/>
<dbReference type="RefSeq" id="WP_043919790.1">
    <property type="nucleotide sequence ID" value="NZ_FZPF01000019.1"/>
</dbReference>
<proteinExistence type="predicted"/>
<dbReference type="PATRIC" id="fig|935700.4.peg.3104"/>
<protein>
    <recommendedName>
        <fullName evidence="3">DUF3768 domain-containing protein</fullName>
    </recommendedName>
</protein>
<dbReference type="Proteomes" id="UP000032232">
    <property type="component" value="Unassembled WGS sequence"/>
</dbReference>
<comment type="caution">
    <text evidence="1">The sequence shown here is derived from an EMBL/GenBank/DDBJ whole genome shotgun (WGS) entry which is preliminary data.</text>
</comment>
<name>A0A0D1EHI3_9RHOB</name>